<keyword evidence="3" id="KW-1185">Reference proteome</keyword>
<proteinExistence type="predicted"/>
<keyword evidence="1 2" id="KW-0808">Transferase</keyword>
<dbReference type="PANTHER" id="PTHR12215">
    <property type="entry name" value="PHOSPHOPANTETHEINE TRANSFERASE"/>
    <property type="match status" value="1"/>
</dbReference>
<dbReference type="PANTHER" id="PTHR12215:SF10">
    <property type="entry name" value="L-AMINOADIPATE-SEMIALDEHYDE DEHYDROGENASE-PHOSPHOPANTETHEINYL TRANSFERASE"/>
    <property type="match status" value="1"/>
</dbReference>
<protein>
    <submittedName>
        <fullName evidence="2">4'-phosphopantetheinyl transferase family protein</fullName>
    </submittedName>
</protein>
<name>A0ABW2AVN4_9MICO</name>
<dbReference type="RefSeq" id="WP_377823026.1">
    <property type="nucleotide sequence ID" value="NZ_JBHSWJ010000002.1"/>
</dbReference>
<dbReference type="Gene3D" id="3.90.470.20">
    <property type="entry name" value="4'-phosphopantetheinyl transferase domain"/>
    <property type="match status" value="1"/>
</dbReference>
<evidence type="ECO:0000313" key="2">
    <source>
        <dbReference type="EMBL" id="MFC6714540.1"/>
    </source>
</evidence>
<dbReference type="Proteomes" id="UP001596356">
    <property type="component" value="Unassembled WGS sequence"/>
</dbReference>
<dbReference type="InterPro" id="IPR050559">
    <property type="entry name" value="P-Pant_transferase_sf"/>
</dbReference>
<dbReference type="InterPro" id="IPR037143">
    <property type="entry name" value="4-PPantetheinyl_Trfase_dom_sf"/>
</dbReference>
<dbReference type="EMBL" id="JBHSWJ010000002">
    <property type="protein sequence ID" value="MFC6714540.1"/>
    <property type="molecule type" value="Genomic_DNA"/>
</dbReference>
<evidence type="ECO:0000313" key="3">
    <source>
        <dbReference type="Proteomes" id="UP001596356"/>
    </source>
</evidence>
<sequence>MTRTVQVWVSSVRGSPDWLNPTEKQRLSRFQSSAAATDFLVGTTLARYALGAWLGVPAAEVPLDRTCERCGAPHGRPRTDGAHLSIAHADGTALVAVSDAPVGVDLEPVGRAVPIDSGAADLADWVRKEAALKLTGDGLRLSLALIEIDSGRVTRWPSEPLPDLMVHDLAVDGFMAAAATAPDAAVELRQLTDPGWAGAGQSVD</sequence>
<reference evidence="3" key="1">
    <citation type="journal article" date="2019" name="Int. J. Syst. Evol. Microbiol.">
        <title>The Global Catalogue of Microorganisms (GCM) 10K type strain sequencing project: providing services to taxonomists for standard genome sequencing and annotation.</title>
        <authorList>
            <consortium name="The Broad Institute Genomics Platform"/>
            <consortium name="The Broad Institute Genome Sequencing Center for Infectious Disease"/>
            <person name="Wu L."/>
            <person name="Ma J."/>
        </authorList>
    </citation>
    <scope>NUCLEOTIDE SEQUENCE [LARGE SCALE GENOMIC DNA]</scope>
    <source>
        <strain evidence="3">NBRC 106593</strain>
    </source>
</reference>
<dbReference type="SUPFAM" id="SSF56214">
    <property type="entry name" value="4'-phosphopantetheinyl transferase"/>
    <property type="match status" value="2"/>
</dbReference>
<accession>A0ABW2AVN4</accession>
<dbReference type="GO" id="GO:0016740">
    <property type="term" value="F:transferase activity"/>
    <property type="evidence" value="ECO:0007669"/>
    <property type="project" value="UniProtKB-KW"/>
</dbReference>
<organism evidence="2 3">
    <name type="scientific">Branchiibius cervicis</name>
    <dbReference type="NCBI Taxonomy" id="908252"/>
    <lineage>
        <taxon>Bacteria</taxon>
        <taxon>Bacillati</taxon>
        <taxon>Actinomycetota</taxon>
        <taxon>Actinomycetes</taxon>
        <taxon>Micrococcales</taxon>
        <taxon>Dermacoccaceae</taxon>
        <taxon>Branchiibius</taxon>
    </lineage>
</organism>
<evidence type="ECO:0000256" key="1">
    <source>
        <dbReference type="ARBA" id="ARBA00022679"/>
    </source>
</evidence>
<gene>
    <name evidence="2" type="ORF">ACFQBT_12225</name>
</gene>
<comment type="caution">
    <text evidence="2">The sequence shown here is derived from an EMBL/GenBank/DDBJ whole genome shotgun (WGS) entry which is preliminary data.</text>
</comment>